<evidence type="ECO:0000256" key="6">
    <source>
        <dbReference type="SAM" id="SignalP"/>
    </source>
</evidence>
<protein>
    <recommendedName>
        <fullName evidence="9">S-protein homolog</fullName>
    </recommendedName>
</protein>
<feature type="signal peptide" evidence="6">
    <location>
        <begin position="1"/>
        <end position="22"/>
    </location>
</feature>
<dbReference type="Pfam" id="PF05938">
    <property type="entry name" value="Self-incomp_S1"/>
    <property type="match status" value="1"/>
</dbReference>
<evidence type="ECO:0000256" key="4">
    <source>
        <dbReference type="ARBA" id="ARBA00022525"/>
    </source>
</evidence>
<name>A0ABQ7MVM4_BRACM</name>
<comment type="similarity">
    <text evidence="2">Belongs to the plant self-incompatibility (S1) protein family.</text>
</comment>
<keyword evidence="5 6" id="KW-0732">Signal</keyword>
<feature type="chain" id="PRO_5046339706" description="S-protein homolog" evidence="6">
    <location>
        <begin position="23"/>
        <end position="90"/>
    </location>
</feature>
<proteinExistence type="inferred from homology"/>
<dbReference type="Proteomes" id="UP000823674">
    <property type="component" value="Chromosome A03"/>
</dbReference>
<keyword evidence="3" id="KW-0713">Self-incompatibility</keyword>
<keyword evidence="4" id="KW-0964">Secreted</keyword>
<evidence type="ECO:0000256" key="3">
    <source>
        <dbReference type="ARBA" id="ARBA00022471"/>
    </source>
</evidence>
<evidence type="ECO:0000256" key="1">
    <source>
        <dbReference type="ARBA" id="ARBA00004613"/>
    </source>
</evidence>
<reference evidence="7 8" key="1">
    <citation type="submission" date="2021-03" db="EMBL/GenBank/DDBJ databases">
        <authorList>
            <person name="King G.J."/>
            <person name="Bancroft I."/>
            <person name="Baten A."/>
            <person name="Bloomfield J."/>
            <person name="Borpatragohain P."/>
            <person name="He Z."/>
            <person name="Irish N."/>
            <person name="Irwin J."/>
            <person name="Liu K."/>
            <person name="Mauleon R.P."/>
            <person name="Moore J."/>
            <person name="Morris R."/>
            <person name="Ostergaard L."/>
            <person name="Wang B."/>
            <person name="Wells R."/>
        </authorList>
    </citation>
    <scope>NUCLEOTIDE SEQUENCE [LARGE SCALE GENOMIC DNA]</scope>
    <source>
        <strain evidence="7">R-o-18</strain>
        <tissue evidence="7">Leaf</tissue>
    </source>
</reference>
<evidence type="ECO:0008006" key="9">
    <source>
        <dbReference type="Google" id="ProtNLM"/>
    </source>
</evidence>
<evidence type="ECO:0000313" key="8">
    <source>
        <dbReference type="Proteomes" id="UP000823674"/>
    </source>
</evidence>
<comment type="caution">
    <text evidence="7">The sequence shown here is derived from an EMBL/GenBank/DDBJ whole genome shotgun (WGS) entry which is preliminary data.</text>
</comment>
<gene>
    <name evidence="7" type="primary">A03g500210.1_BraROA</name>
    <name evidence="7" type="ORF">IGI04_008869</name>
</gene>
<evidence type="ECO:0000256" key="2">
    <source>
        <dbReference type="ARBA" id="ARBA00005581"/>
    </source>
</evidence>
<organism evidence="7 8">
    <name type="scientific">Brassica rapa subsp. trilocularis</name>
    <dbReference type="NCBI Taxonomy" id="1813537"/>
    <lineage>
        <taxon>Eukaryota</taxon>
        <taxon>Viridiplantae</taxon>
        <taxon>Streptophyta</taxon>
        <taxon>Embryophyta</taxon>
        <taxon>Tracheophyta</taxon>
        <taxon>Spermatophyta</taxon>
        <taxon>Magnoliopsida</taxon>
        <taxon>eudicotyledons</taxon>
        <taxon>Gunneridae</taxon>
        <taxon>Pentapetalae</taxon>
        <taxon>rosids</taxon>
        <taxon>malvids</taxon>
        <taxon>Brassicales</taxon>
        <taxon>Brassicaceae</taxon>
        <taxon>Brassiceae</taxon>
        <taxon>Brassica</taxon>
    </lineage>
</organism>
<dbReference type="EMBL" id="JADBGQ010000003">
    <property type="protein sequence ID" value="KAG5402750.1"/>
    <property type="molecule type" value="Genomic_DNA"/>
</dbReference>
<keyword evidence="8" id="KW-1185">Reference proteome</keyword>
<sequence>MNNLYRSLFIIALGVGLSNALAIKMKNSGIEFRFHAKFMAYKSGGLILHYGKKNFWFCRDDGIYFTHGKQTPKLEYKWVYKVIDMAPSPY</sequence>
<dbReference type="InterPro" id="IPR010264">
    <property type="entry name" value="Self-incomp_S1"/>
</dbReference>
<evidence type="ECO:0000313" key="7">
    <source>
        <dbReference type="EMBL" id="KAG5402750.1"/>
    </source>
</evidence>
<comment type="subcellular location">
    <subcellularLocation>
        <location evidence="1">Secreted</location>
    </subcellularLocation>
</comment>
<accession>A0ABQ7MVM4</accession>
<evidence type="ECO:0000256" key="5">
    <source>
        <dbReference type="ARBA" id="ARBA00022729"/>
    </source>
</evidence>